<dbReference type="RefSeq" id="WP_393011954.1">
    <property type="nucleotide sequence ID" value="NZ_JAZAQF010000045.1"/>
</dbReference>
<sequence length="196" mass="22288">MVATPIQPIASPPKQTEDDYFALDTRSEQRHDYDRGIIAPMTGGTPNHNQISANLIAILTFALRRQPYRAFVADQRLWIPEADRYTYPDVMVTRDPLELKPGRKDTVMNPILLAEVLSKSTEDYDIGDKFSAYRTIPGFGEYLAISQTWPKVTHYVKQDRGWLLNDVIGLEAILKLESIALEIALADLYDKVEFSE</sequence>
<dbReference type="Proteomes" id="UP001604335">
    <property type="component" value="Unassembled WGS sequence"/>
</dbReference>
<keyword evidence="2" id="KW-0540">Nuclease</keyword>
<dbReference type="InterPro" id="IPR011335">
    <property type="entry name" value="Restrct_endonuc-II-like"/>
</dbReference>
<evidence type="ECO:0000313" key="3">
    <source>
        <dbReference type="Proteomes" id="UP001604335"/>
    </source>
</evidence>
<comment type="caution">
    <text evidence="2">The sequence shown here is derived from an EMBL/GenBank/DDBJ whole genome shotgun (WGS) entry which is preliminary data.</text>
</comment>
<dbReference type="PANTHER" id="PTHR36558">
    <property type="entry name" value="GLR1098 PROTEIN"/>
    <property type="match status" value="1"/>
</dbReference>
<dbReference type="SUPFAM" id="SSF52980">
    <property type="entry name" value="Restriction endonuclease-like"/>
    <property type="match status" value="1"/>
</dbReference>
<reference evidence="3" key="1">
    <citation type="journal article" date="2024" name="Algal Res.">
        <title>Biochemical, toxicological and genomic investigation of a high-biomass producing Limnothrix strain isolated from Italian shallow drinking water reservoir.</title>
        <authorList>
            <person name="Simonazzi M."/>
            <person name="Shishido T.K."/>
            <person name="Delbaje E."/>
            <person name="Wahlsten M."/>
            <person name="Fewer D.P."/>
            <person name="Sivonen K."/>
            <person name="Pezzolesi L."/>
            <person name="Pistocchi R."/>
        </authorList>
    </citation>
    <scope>NUCLEOTIDE SEQUENCE [LARGE SCALE GENOMIC DNA]</scope>
    <source>
        <strain evidence="3">LRLZ20PSL1</strain>
    </source>
</reference>
<proteinExistence type="predicted"/>
<evidence type="ECO:0000313" key="2">
    <source>
        <dbReference type="EMBL" id="MFG3817549.1"/>
    </source>
</evidence>
<dbReference type="PANTHER" id="PTHR36558:SF1">
    <property type="entry name" value="RESTRICTION ENDONUCLEASE DOMAIN-CONTAINING PROTEIN-RELATED"/>
    <property type="match status" value="1"/>
</dbReference>
<dbReference type="Pfam" id="PF05685">
    <property type="entry name" value="Uma2"/>
    <property type="match status" value="1"/>
</dbReference>
<dbReference type="InterPro" id="IPR012296">
    <property type="entry name" value="Nuclease_put_TT1808"/>
</dbReference>
<organism evidence="2 3">
    <name type="scientific">Limnothrix redekei LRLZ20PSL1</name>
    <dbReference type="NCBI Taxonomy" id="3112953"/>
    <lineage>
        <taxon>Bacteria</taxon>
        <taxon>Bacillati</taxon>
        <taxon>Cyanobacteriota</taxon>
        <taxon>Cyanophyceae</taxon>
        <taxon>Pseudanabaenales</taxon>
        <taxon>Pseudanabaenaceae</taxon>
        <taxon>Limnothrix</taxon>
    </lineage>
</organism>
<name>A0ABW7C8Q4_9CYAN</name>
<feature type="domain" description="Putative restriction endonuclease" evidence="1">
    <location>
        <begin position="18"/>
        <end position="179"/>
    </location>
</feature>
<protein>
    <submittedName>
        <fullName evidence="2">Uma2 family endonuclease</fullName>
    </submittedName>
</protein>
<evidence type="ECO:0000259" key="1">
    <source>
        <dbReference type="Pfam" id="PF05685"/>
    </source>
</evidence>
<keyword evidence="3" id="KW-1185">Reference proteome</keyword>
<dbReference type="CDD" id="cd06260">
    <property type="entry name" value="DUF820-like"/>
    <property type="match status" value="1"/>
</dbReference>
<gene>
    <name evidence="2" type="ORF">VPK24_07860</name>
</gene>
<dbReference type="GO" id="GO:0004519">
    <property type="term" value="F:endonuclease activity"/>
    <property type="evidence" value="ECO:0007669"/>
    <property type="project" value="UniProtKB-KW"/>
</dbReference>
<dbReference type="InterPro" id="IPR008538">
    <property type="entry name" value="Uma2"/>
</dbReference>
<accession>A0ABW7C8Q4</accession>
<dbReference type="EMBL" id="JAZAQF010000045">
    <property type="protein sequence ID" value="MFG3817549.1"/>
    <property type="molecule type" value="Genomic_DNA"/>
</dbReference>
<dbReference type="Gene3D" id="3.90.1570.10">
    <property type="entry name" value="tt1808, chain A"/>
    <property type="match status" value="1"/>
</dbReference>
<keyword evidence="2" id="KW-0378">Hydrolase</keyword>
<keyword evidence="2" id="KW-0255">Endonuclease</keyword>